<protein>
    <recommendedName>
        <fullName evidence="1">Aspartyl/glutamyl-tRNA(Asn/Gln) amidotransferase subunit C</fullName>
        <shortName evidence="1">Asp/Glu-ADT subunit C</shortName>
        <ecNumber evidence="1">6.3.5.-</ecNumber>
    </recommendedName>
</protein>
<evidence type="ECO:0000256" key="1">
    <source>
        <dbReference type="HAMAP-Rule" id="MF_00122"/>
    </source>
</evidence>
<dbReference type="GO" id="GO:0016740">
    <property type="term" value="F:transferase activity"/>
    <property type="evidence" value="ECO:0007669"/>
    <property type="project" value="UniProtKB-KW"/>
</dbReference>
<comment type="function">
    <text evidence="1">Allows the formation of correctly charged Asn-tRNA(Asn) or Gln-tRNA(Gln) through the transamidation of misacylated Asp-tRNA(Asn) or Glu-tRNA(Gln) in organisms which lack either or both of asparaginyl-tRNA or glutaminyl-tRNA synthetases. The reaction takes place in the presence of glutamine and ATP through an activated phospho-Asp-tRNA(Asn) or phospho-Glu-tRNA(Gln).</text>
</comment>
<keyword evidence="1" id="KW-0648">Protein biosynthesis</keyword>
<dbReference type="NCBIfam" id="TIGR00135">
    <property type="entry name" value="gatC"/>
    <property type="match status" value="1"/>
</dbReference>
<comment type="caution">
    <text evidence="2">The sequence shown here is derived from an EMBL/GenBank/DDBJ whole genome shotgun (WGS) entry which is preliminary data.</text>
</comment>
<reference evidence="2" key="1">
    <citation type="journal article" date="2020" name="mSystems">
        <title>Genome- and Community-Level Interaction Insights into Carbon Utilization and Element Cycling Functions of Hydrothermarchaeota in Hydrothermal Sediment.</title>
        <authorList>
            <person name="Zhou Z."/>
            <person name="Liu Y."/>
            <person name="Xu W."/>
            <person name="Pan J."/>
            <person name="Luo Z.H."/>
            <person name="Li M."/>
        </authorList>
    </citation>
    <scope>NUCLEOTIDE SEQUENCE [LARGE SCALE GENOMIC DNA]</scope>
    <source>
        <strain evidence="2">SpSt-1019</strain>
    </source>
</reference>
<dbReference type="InterPro" id="IPR036113">
    <property type="entry name" value="Asp/Glu-ADT_sf_sub_c"/>
</dbReference>
<comment type="similarity">
    <text evidence="1">Belongs to the GatC family.</text>
</comment>
<dbReference type="EC" id="6.3.5.-" evidence="1"/>
<dbReference type="GO" id="GO:0006450">
    <property type="term" value="P:regulation of translational fidelity"/>
    <property type="evidence" value="ECO:0007669"/>
    <property type="project" value="InterPro"/>
</dbReference>
<dbReference type="InterPro" id="IPR003837">
    <property type="entry name" value="GatC"/>
</dbReference>
<dbReference type="GO" id="GO:0005524">
    <property type="term" value="F:ATP binding"/>
    <property type="evidence" value="ECO:0007669"/>
    <property type="project" value="UniProtKB-KW"/>
</dbReference>
<dbReference type="GO" id="GO:0006412">
    <property type="term" value="P:translation"/>
    <property type="evidence" value="ECO:0007669"/>
    <property type="project" value="UniProtKB-UniRule"/>
</dbReference>
<comment type="catalytic activity">
    <reaction evidence="1">
        <text>L-aspartyl-tRNA(Asn) + L-glutamine + ATP + H2O = L-asparaginyl-tRNA(Asn) + L-glutamate + ADP + phosphate + 2 H(+)</text>
        <dbReference type="Rhea" id="RHEA:14513"/>
        <dbReference type="Rhea" id="RHEA-COMP:9674"/>
        <dbReference type="Rhea" id="RHEA-COMP:9677"/>
        <dbReference type="ChEBI" id="CHEBI:15377"/>
        <dbReference type="ChEBI" id="CHEBI:15378"/>
        <dbReference type="ChEBI" id="CHEBI:29985"/>
        <dbReference type="ChEBI" id="CHEBI:30616"/>
        <dbReference type="ChEBI" id="CHEBI:43474"/>
        <dbReference type="ChEBI" id="CHEBI:58359"/>
        <dbReference type="ChEBI" id="CHEBI:78515"/>
        <dbReference type="ChEBI" id="CHEBI:78516"/>
        <dbReference type="ChEBI" id="CHEBI:456216"/>
    </reaction>
</comment>
<dbReference type="HAMAP" id="MF_00122">
    <property type="entry name" value="GatC"/>
    <property type="match status" value="1"/>
</dbReference>
<gene>
    <name evidence="1 2" type="primary">gatC</name>
    <name evidence="2" type="ORF">ENL70_00920</name>
</gene>
<dbReference type="GO" id="GO:0070681">
    <property type="term" value="P:glutaminyl-tRNAGln biosynthesis via transamidation"/>
    <property type="evidence" value="ECO:0007669"/>
    <property type="project" value="TreeGrafter"/>
</dbReference>
<keyword evidence="1" id="KW-0547">Nucleotide-binding</keyword>
<accession>A0A7C5PPK0</accession>
<keyword evidence="1" id="KW-0067">ATP-binding</keyword>
<comment type="subunit">
    <text evidence="1">Heterotrimer of A, B and C subunits.</text>
</comment>
<comment type="catalytic activity">
    <reaction evidence="1">
        <text>L-glutamyl-tRNA(Gln) + L-glutamine + ATP + H2O = L-glutaminyl-tRNA(Gln) + L-glutamate + ADP + phosphate + H(+)</text>
        <dbReference type="Rhea" id="RHEA:17521"/>
        <dbReference type="Rhea" id="RHEA-COMP:9681"/>
        <dbReference type="Rhea" id="RHEA-COMP:9684"/>
        <dbReference type="ChEBI" id="CHEBI:15377"/>
        <dbReference type="ChEBI" id="CHEBI:15378"/>
        <dbReference type="ChEBI" id="CHEBI:29985"/>
        <dbReference type="ChEBI" id="CHEBI:30616"/>
        <dbReference type="ChEBI" id="CHEBI:43474"/>
        <dbReference type="ChEBI" id="CHEBI:58359"/>
        <dbReference type="ChEBI" id="CHEBI:78520"/>
        <dbReference type="ChEBI" id="CHEBI:78521"/>
        <dbReference type="ChEBI" id="CHEBI:456216"/>
    </reaction>
</comment>
<keyword evidence="2" id="KW-0808">Transferase</keyword>
<dbReference type="AlphaFoldDB" id="A0A7C5PPK0"/>
<name>A0A7C5PPK0_9BACT</name>
<dbReference type="SUPFAM" id="SSF141000">
    <property type="entry name" value="Glu-tRNAGln amidotransferase C subunit"/>
    <property type="match status" value="1"/>
</dbReference>
<organism evidence="2">
    <name type="scientific">Thermodesulfobium narugense</name>
    <dbReference type="NCBI Taxonomy" id="184064"/>
    <lineage>
        <taxon>Bacteria</taxon>
        <taxon>Pseudomonadati</taxon>
        <taxon>Thermodesulfobiota</taxon>
        <taxon>Thermodesulfobiia</taxon>
        <taxon>Thermodesulfobiales</taxon>
        <taxon>Thermodesulfobiaceae</taxon>
        <taxon>Thermodesulfobium</taxon>
    </lineage>
</organism>
<dbReference type="Pfam" id="PF02686">
    <property type="entry name" value="GatC"/>
    <property type="match status" value="1"/>
</dbReference>
<dbReference type="EMBL" id="DRUY01000035">
    <property type="protein sequence ID" value="HHI65094.1"/>
    <property type="molecule type" value="Genomic_DNA"/>
</dbReference>
<keyword evidence="1" id="KW-0436">Ligase</keyword>
<evidence type="ECO:0000313" key="2">
    <source>
        <dbReference type="EMBL" id="HHI65094.1"/>
    </source>
</evidence>
<dbReference type="GO" id="GO:0050567">
    <property type="term" value="F:glutaminyl-tRNA synthase (glutamine-hydrolyzing) activity"/>
    <property type="evidence" value="ECO:0007669"/>
    <property type="project" value="UniProtKB-UniRule"/>
</dbReference>
<dbReference type="Gene3D" id="1.10.20.60">
    <property type="entry name" value="Glu-tRNAGln amidotransferase C subunit, N-terminal domain"/>
    <property type="match status" value="1"/>
</dbReference>
<proteinExistence type="inferred from homology"/>
<sequence length="99" mass="11488">MIKRETILHVANLARLELKDAEVDRLKDELGKILNYFTKLNDVNTDNIEPTFHPFPINNVYREDIIKESFPVEEVLSNAPNCSLTYFLVPRIVEEKDGN</sequence>
<dbReference type="PANTHER" id="PTHR15004">
    <property type="entry name" value="GLUTAMYL-TRNA(GLN) AMIDOTRANSFERASE SUBUNIT C, MITOCHONDRIAL"/>
    <property type="match status" value="1"/>
</dbReference>
<dbReference type="PANTHER" id="PTHR15004:SF0">
    <property type="entry name" value="GLUTAMYL-TRNA(GLN) AMIDOTRANSFERASE SUBUNIT C, MITOCHONDRIAL"/>
    <property type="match status" value="1"/>
</dbReference>